<comment type="catalytic activity">
    <reaction evidence="10">
        <text>L-threonyl-[protein] + FAD = FMN-L-threonyl-[protein] + AMP + H(+)</text>
        <dbReference type="Rhea" id="RHEA:36847"/>
        <dbReference type="Rhea" id="RHEA-COMP:11060"/>
        <dbReference type="Rhea" id="RHEA-COMP:11061"/>
        <dbReference type="ChEBI" id="CHEBI:15378"/>
        <dbReference type="ChEBI" id="CHEBI:30013"/>
        <dbReference type="ChEBI" id="CHEBI:57692"/>
        <dbReference type="ChEBI" id="CHEBI:74257"/>
        <dbReference type="ChEBI" id="CHEBI:456215"/>
        <dbReference type="EC" id="2.7.1.180"/>
    </reaction>
</comment>
<evidence type="ECO:0000256" key="9">
    <source>
        <dbReference type="ARBA" id="ARBA00031306"/>
    </source>
</evidence>
<sequence length="199" mass="21014">MVHVATDGLFDPTIQPLWAALARGEDPADARRAVGFDRVVIRPDRIALAPGQALTFNGIAQGFATDLARAALHARGFTRALVNIGEFAALGGPFRLGLADPARGLVATRTFTDRCIATSGPAAMMLRRTSHILNPRGTTPPRWSTVSVTADSATIADAASTAFCLMPRRQIRTALRRLPGRPHATLIARDGALTTLGGA</sequence>
<protein>
    <recommendedName>
        <fullName evidence="3">FAD:protein FMN transferase</fullName>
        <ecNumber evidence="2">2.7.1.180</ecNumber>
    </recommendedName>
    <alternativeName>
        <fullName evidence="9">Flavin transferase</fullName>
    </alternativeName>
</protein>
<reference evidence="11 12" key="1">
    <citation type="submission" date="2016-10" db="EMBL/GenBank/DDBJ databases">
        <authorList>
            <person name="de Groot N.N."/>
        </authorList>
    </citation>
    <scope>NUCLEOTIDE SEQUENCE [LARGE SCALE GENOMIC DNA]</scope>
    <source>
        <strain evidence="11 12">DSM 23413</strain>
    </source>
</reference>
<dbReference type="Proteomes" id="UP000236742">
    <property type="component" value="Unassembled WGS sequence"/>
</dbReference>
<evidence type="ECO:0000256" key="7">
    <source>
        <dbReference type="ARBA" id="ARBA00022827"/>
    </source>
</evidence>
<dbReference type="EC" id="2.7.1.180" evidence="2"/>
<dbReference type="InterPro" id="IPR003374">
    <property type="entry name" value="ApbE-like_sf"/>
</dbReference>
<keyword evidence="4" id="KW-0285">Flavoprotein</keyword>
<evidence type="ECO:0000256" key="6">
    <source>
        <dbReference type="ARBA" id="ARBA00022723"/>
    </source>
</evidence>
<organism evidence="11 12">
    <name type="scientific">Jhaorihella thermophila</name>
    <dbReference type="NCBI Taxonomy" id="488547"/>
    <lineage>
        <taxon>Bacteria</taxon>
        <taxon>Pseudomonadati</taxon>
        <taxon>Pseudomonadota</taxon>
        <taxon>Alphaproteobacteria</taxon>
        <taxon>Rhodobacterales</taxon>
        <taxon>Paracoccaceae</taxon>
        <taxon>Jhaorihella</taxon>
    </lineage>
</organism>
<dbReference type="GO" id="GO:0016740">
    <property type="term" value="F:transferase activity"/>
    <property type="evidence" value="ECO:0007669"/>
    <property type="project" value="UniProtKB-KW"/>
</dbReference>
<dbReference type="InterPro" id="IPR024932">
    <property type="entry name" value="ApbE"/>
</dbReference>
<dbReference type="SUPFAM" id="SSF143631">
    <property type="entry name" value="ApbE-like"/>
    <property type="match status" value="1"/>
</dbReference>
<evidence type="ECO:0000256" key="5">
    <source>
        <dbReference type="ARBA" id="ARBA00022679"/>
    </source>
</evidence>
<evidence type="ECO:0000256" key="10">
    <source>
        <dbReference type="ARBA" id="ARBA00048540"/>
    </source>
</evidence>
<keyword evidence="6" id="KW-0479">Metal-binding</keyword>
<keyword evidence="7" id="KW-0274">FAD</keyword>
<comment type="cofactor">
    <cofactor evidence="1">
        <name>Mg(2+)</name>
        <dbReference type="ChEBI" id="CHEBI:18420"/>
    </cofactor>
</comment>
<dbReference type="GO" id="GO:0046872">
    <property type="term" value="F:metal ion binding"/>
    <property type="evidence" value="ECO:0007669"/>
    <property type="project" value="UniProtKB-KW"/>
</dbReference>
<evidence type="ECO:0000256" key="4">
    <source>
        <dbReference type="ARBA" id="ARBA00022630"/>
    </source>
</evidence>
<evidence type="ECO:0000256" key="2">
    <source>
        <dbReference type="ARBA" id="ARBA00011955"/>
    </source>
</evidence>
<keyword evidence="11" id="KW-0449">Lipoprotein</keyword>
<evidence type="ECO:0000313" key="11">
    <source>
        <dbReference type="EMBL" id="SEF43403.1"/>
    </source>
</evidence>
<evidence type="ECO:0000256" key="8">
    <source>
        <dbReference type="ARBA" id="ARBA00022842"/>
    </source>
</evidence>
<dbReference type="PANTHER" id="PTHR30040">
    <property type="entry name" value="THIAMINE BIOSYNTHESIS LIPOPROTEIN APBE"/>
    <property type="match status" value="1"/>
</dbReference>
<evidence type="ECO:0000256" key="1">
    <source>
        <dbReference type="ARBA" id="ARBA00001946"/>
    </source>
</evidence>
<accession>A0A1H5RYH5</accession>
<dbReference type="EMBL" id="FNVD01000001">
    <property type="protein sequence ID" value="SEF43403.1"/>
    <property type="molecule type" value="Genomic_DNA"/>
</dbReference>
<keyword evidence="12" id="KW-1185">Reference proteome</keyword>
<evidence type="ECO:0000313" key="12">
    <source>
        <dbReference type="Proteomes" id="UP000236742"/>
    </source>
</evidence>
<dbReference type="Gene3D" id="3.10.520.10">
    <property type="entry name" value="ApbE-like domains"/>
    <property type="match status" value="1"/>
</dbReference>
<proteinExistence type="predicted"/>
<name>A0A1H5RYH5_9RHOB</name>
<gene>
    <name evidence="11" type="ORF">SAMN05421751_101242</name>
</gene>
<keyword evidence="5" id="KW-0808">Transferase</keyword>
<evidence type="ECO:0000256" key="3">
    <source>
        <dbReference type="ARBA" id="ARBA00016337"/>
    </source>
</evidence>
<dbReference type="Pfam" id="PF02424">
    <property type="entry name" value="ApbE"/>
    <property type="match status" value="1"/>
</dbReference>
<dbReference type="AlphaFoldDB" id="A0A1H5RYH5"/>
<keyword evidence="8" id="KW-0460">Magnesium</keyword>
<dbReference type="PANTHER" id="PTHR30040:SF2">
    <property type="entry name" value="FAD:PROTEIN FMN TRANSFERASE"/>
    <property type="match status" value="1"/>
</dbReference>